<keyword evidence="9" id="KW-1185">Reference proteome</keyword>
<feature type="transmembrane region" description="Helical" evidence="6">
    <location>
        <begin position="129"/>
        <end position="148"/>
    </location>
</feature>
<dbReference type="GO" id="GO:0005886">
    <property type="term" value="C:plasma membrane"/>
    <property type="evidence" value="ECO:0007669"/>
    <property type="project" value="UniProtKB-SubCell"/>
</dbReference>
<sequence length="205" mass="23054">MKEKSNIIKYTASIMILLIISIILYYSISRKYYINDIKVWILNFGMLAPIIYIIMFSLVPLTFFPDSILAISGGMMFGLMNGYIYTTIGALLGSSISFYISRLLGRTIVKKVFEKKLKNIEDLINKKGFIMILILRLIPLFPFDLISYGSGLTSIKFKDYFFATLIGTIPGILVFTNIGAQCVNIGQTTFYMSIVALIVLVSLSV</sequence>
<feature type="transmembrane region" description="Helical" evidence="6">
    <location>
        <begin position="185"/>
        <end position="203"/>
    </location>
</feature>
<feature type="transmembrane region" description="Helical" evidence="6">
    <location>
        <begin position="6"/>
        <end position="28"/>
    </location>
</feature>
<evidence type="ECO:0000256" key="2">
    <source>
        <dbReference type="ARBA" id="ARBA00022475"/>
    </source>
</evidence>
<evidence type="ECO:0000256" key="4">
    <source>
        <dbReference type="ARBA" id="ARBA00022989"/>
    </source>
</evidence>
<comment type="similarity">
    <text evidence="6">Belongs to the TVP38/TMEM64 family.</text>
</comment>
<dbReference type="PANTHER" id="PTHR12677">
    <property type="entry name" value="GOLGI APPARATUS MEMBRANE PROTEIN TVP38-RELATED"/>
    <property type="match status" value="1"/>
</dbReference>
<dbReference type="InterPro" id="IPR015414">
    <property type="entry name" value="TMEM64"/>
</dbReference>
<proteinExistence type="inferred from homology"/>
<feature type="domain" description="VTT" evidence="7">
    <location>
        <begin position="64"/>
        <end position="180"/>
    </location>
</feature>
<gene>
    <name evidence="8" type="ORF">GBZ86_16005</name>
</gene>
<dbReference type="RefSeq" id="WP_152892314.1">
    <property type="nucleotide sequence ID" value="NZ_WHJC01000512.1"/>
</dbReference>
<dbReference type="PANTHER" id="PTHR12677:SF59">
    <property type="entry name" value="GOLGI APPARATUS MEMBRANE PROTEIN TVP38-RELATED"/>
    <property type="match status" value="1"/>
</dbReference>
<evidence type="ECO:0000256" key="5">
    <source>
        <dbReference type="ARBA" id="ARBA00023136"/>
    </source>
</evidence>
<dbReference type="AlphaFoldDB" id="A0A6I1MR78"/>
<feature type="transmembrane region" description="Helical" evidence="6">
    <location>
        <begin position="83"/>
        <end position="109"/>
    </location>
</feature>
<dbReference type="InterPro" id="IPR032816">
    <property type="entry name" value="VTT_dom"/>
</dbReference>
<evidence type="ECO:0000313" key="8">
    <source>
        <dbReference type="EMBL" id="MPQ45220.1"/>
    </source>
</evidence>
<protein>
    <recommendedName>
        <fullName evidence="6">TVP38/TMEM64 family membrane protein</fullName>
    </recommendedName>
</protein>
<comment type="subcellular location">
    <subcellularLocation>
        <location evidence="1 6">Cell membrane</location>
        <topology evidence="1 6">Multi-pass membrane protein</topology>
    </subcellularLocation>
</comment>
<evidence type="ECO:0000256" key="6">
    <source>
        <dbReference type="RuleBase" id="RU366058"/>
    </source>
</evidence>
<keyword evidence="3 6" id="KW-0812">Transmembrane</keyword>
<keyword evidence="5 6" id="KW-0472">Membrane</keyword>
<evidence type="ECO:0000259" key="7">
    <source>
        <dbReference type="Pfam" id="PF09335"/>
    </source>
</evidence>
<keyword evidence="4 6" id="KW-1133">Transmembrane helix</keyword>
<reference evidence="8 9" key="1">
    <citation type="submission" date="2019-10" db="EMBL/GenBank/DDBJ databases">
        <title>The Genome Sequence of Clostridium tarantellae Isolated from Fish Brain.</title>
        <authorList>
            <person name="Bano L."/>
            <person name="Kiel M."/>
            <person name="Sales G."/>
            <person name="Doxey A.C."/>
            <person name="Mansfield M.J."/>
            <person name="Schiavone M."/>
            <person name="Rossetto O."/>
            <person name="Pirazzini M."/>
            <person name="Dobrindt U."/>
            <person name="Montecucco C."/>
        </authorList>
    </citation>
    <scope>NUCLEOTIDE SEQUENCE [LARGE SCALE GENOMIC DNA]</scope>
    <source>
        <strain evidence="8 9">DSM 3997</strain>
    </source>
</reference>
<organism evidence="8 9">
    <name type="scientific">Clostridium tarantellae</name>
    <dbReference type="NCBI Taxonomy" id="39493"/>
    <lineage>
        <taxon>Bacteria</taxon>
        <taxon>Bacillati</taxon>
        <taxon>Bacillota</taxon>
        <taxon>Clostridia</taxon>
        <taxon>Eubacteriales</taxon>
        <taxon>Clostridiaceae</taxon>
        <taxon>Clostridium</taxon>
    </lineage>
</organism>
<feature type="non-terminal residue" evidence="8">
    <location>
        <position position="205"/>
    </location>
</feature>
<dbReference type="Proteomes" id="UP000430345">
    <property type="component" value="Unassembled WGS sequence"/>
</dbReference>
<dbReference type="Pfam" id="PF09335">
    <property type="entry name" value="VTT_dom"/>
    <property type="match status" value="1"/>
</dbReference>
<name>A0A6I1MR78_9CLOT</name>
<evidence type="ECO:0000256" key="3">
    <source>
        <dbReference type="ARBA" id="ARBA00022692"/>
    </source>
</evidence>
<feature type="transmembrane region" description="Helical" evidence="6">
    <location>
        <begin position="160"/>
        <end position="178"/>
    </location>
</feature>
<evidence type="ECO:0000313" key="9">
    <source>
        <dbReference type="Proteomes" id="UP000430345"/>
    </source>
</evidence>
<keyword evidence="2 6" id="KW-1003">Cell membrane</keyword>
<feature type="transmembrane region" description="Helical" evidence="6">
    <location>
        <begin position="40"/>
        <end position="63"/>
    </location>
</feature>
<dbReference type="OrthoDB" id="9812980at2"/>
<evidence type="ECO:0000256" key="1">
    <source>
        <dbReference type="ARBA" id="ARBA00004651"/>
    </source>
</evidence>
<accession>A0A6I1MR78</accession>
<comment type="caution">
    <text evidence="8">The sequence shown here is derived from an EMBL/GenBank/DDBJ whole genome shotgun (WGS) entry which is preliminary data.</text>
</comment>
<dbReference type="EMBL" id="WHJC01000512">
    <property type="protein sequence ID" value="MPQ45220.1"/>
    <property type="molecule type" value="Genomic_DNA"/>
</dbReference>